<keyword evidence="2" id="KW-1185">Reference proteome</keyword>
<dbReference type="Proteomes" id="UP001596996">
    <property type="component" value="Unassembled WGS sequence"/>
</dbReference>
<reference evidence="2" key="1">
    <citation type="journal article" date="2019" name="Int. J. Syst. Evol. Microbiol.">
        <title>The Global Catalogue of Microorganisms (GCM) 10K type strain sequencing project: providing services to taxonomists for standard genome sequencing and annotation.</title>
        <authorList>
            <consortium name="The Broad Institute Genomics Platform"/>
            <consortium name="The Broad Institute Genome Sequencing Center for Infectious Disease"/>
            <person name="Wu L."/>
            <person name="Ma J."/>
        </authorList>
    </citation>
    <scope>NUCLEOTIDE SEQUENCE [LARGE SCALE GENOMIC DNA]</scope>
    <source>
        <strain evidence="2">CCUG 61707</strain>
    </source>
</reference>
<dbReference type="RefSeq" id="WP_380817878.1">
    <property type="nucleotide sequence ID" value="NZ_JBHTJN010000001.1"/>
</dbReference>
<dbReference type="EMBL" id="JBHTJN010000001">
    <property type="protein sequence ID" value="MFD0965335.1"/>
    <property type="molecule type" value="Genomic_DNA"/>
</dbReference>
<name>A0ABW3I5Y7_9PAST</name>
<protein>
    <recommendedName>
        <fullName evidence="3">Transposase</fullName>
    </recommendedName>
</protein>
<evidence type="ECO:0000313" key="1">
    <source>
        <dbReference type="EMBL" id="MFD0965335.1"/>
    </source>
</evidence>
<accession>A0ABW3I5Y7</accession>
<gene>
    <name evidence="1" type="ORF">ACFQ02_00430</name>
</gene>
<proteinExistence type="predicted"/>
<sequence length="45" mass="5118">MKPKEKTAKQYRMAAEVLNKKFLKKTTAFCIALALSKTKKIENSS</sequence>
<evidence type="ECO:0000313" key="2">
    <source>
        <dbReference type="Proteomes" id="UP001596996"/>
    </source>
</evidence>
<evidence type="ECO:0008006" key="3">
    <source>
        <dbReference type="Google" id="ProtNLM"/>
    </source>
</evidence>
<comment type="caution">
    <text evidence="1">The sequence shown here is derived from an EMBL/GenBank/DDBJ whole genome shotgun (WGS) entry which is preliminary data.</text>
</comment>
<organism evidence="1 2">
    <name type="scientific">Seminibacterium arietis</name>
    <dbReference type="NCBI Taxonomy" id="1173502"/>
    <lineage>
        <taxon>Bacteria</taxon>
        <taxon>Pseudomonadati</taxon>
        <taxon>Pseudomonadota</taxon>
        <taxon>Gammaproteobacteria</taxon>
        <taxon>Pasteurellales</taxon>
        <taxon>Pasteurellaceae</taxon>
        <taxon>Seminibacterium</taxon>
    </lineage>
</organism>